<comment type="caution">
    <text evidence="2">The sequence shown here is derived from an EMBL/GenBank/DDBJ whole genome shotgun (WGS) entry which is preliminary data.</text>
</comment>
<dbReference type="EMBL" id="BMAU01021364">
    <property type="protein sequence ID" value="GFY23519.1"/>
    <property type="molecule type" value="Genomic_DNA"/>
</dbReference>
<proteinExistence type="predicted"/>
<gene>
    <name evidence="2" type="primary">EVAR_53533_1</name>
    <name evidence="2" type="ORF">TNCV_1038181</name>
</gene>
<dbReference type="Pfam" id="PF20209">
    <property type="entry name" value="DUF6570"/>
    <property type="match status" value="1"/>
</dbReference>
<dbReference type="Proteomes" id="UP000887159">
    <property type="component" value="Unassembled WGS sequence"/>
</dbReference>
<sequence>MQIQRLRHVLGQFGIYGQVINVPIEVNTMVNSLPRNIDDDHSITVHIKRKKIHKSNYLCGIVNKRKIKAWLQHLKDSPLYTSYGITVDDSFFNGQDDIQDEIIYDEDGDNDISEQIPIDESLVAQQQTLMWNDEMYLTIAPGEGNVPVSLLFDEHAEELSFPQIYLG</sequence>
<dbReference type="AlphaFoldDB" id="A0A8X6VW27"/>
<evidence type="ECO:0000313" key="3">
    <source>
        <dbReference type="Proteomes" id="UP000887159"/>
    </source>
</evidence>
<reference evidence="2" key="1">
    <citation type="submission" date="2020-08" db="EMBL/GenBank/DDBJ databases">
        <title>Multicomponent nature underlies the extraordinary mechanical properties of spider dragline silk.</title>
        <authorList>
            <person name="Kono N."/>
            <person name="Nakamura H."/>
            <person name="Mori M."/>
            <person name="Yoshida Y."/>
            <person name="Ohtoshi R."/>
            <person name="Malay A.D."/>
            <person name="Moran D.A.P."/>
            <person name="Tomita M."/>
            <person name="Numata K."/>
            <person name="Arakawa K."/>
        </authorList>
    </citation>
    <scope>NUCLEOTIDE SEQUENCE</scope>
</reference>
<organism evidence="2 3">
    <name type="scientific">Trichonephila clavipes</name>
    <name type="common">Golden silk orbweaver</name>
    <name type="synonym">Nephila clavipes</name>
    <dbReference type="NCBI Taxonomy" id="2585209"/>
    <lineage>
        <taxon>Eukaryota</taxon>
        <taxon>Metazoa</taxon>
        <taxon>Ecdysozoa</taxon>
        <taxon>Arthropoda</taxon>
        <taxon>Chelicerata</taxon>
        <taxon>Arachnida</taxon>
        <taxon>Araneae</taxon>
        <taxon>Araneomorphae</taxon>
        <taxon>Entelegynae</taxon>
        <taxon>Araneoidea</taxon>
        <taxon>Nephilidae</taxon>
        <taxon>Trichonephila</taxon>
    </lineage>
</organism>
<protein>
    <submittedName>
        <fullName evidence="2">Helitron_like_N domain-containing protein</fullName>
    </submittedName>
</protein>
<accession>A0A8X6VW27</accession>
<evidence type="ECO:0000313" key="2">
    <source>
        <dbReference type="EMBL" id="GFY23519.1"/>
    </source>
</evidence>
<dbReference type="InterPro" id="IPR046700">
    <property type="entry name" value="DUF6570"/>
</dbReference>
<feature type="domain" description="DUF6570" evidence="1">
    <location>
        <begin position="3"/>
        <end position="90"/>
    </location>
</feature>
<evidence type="ECO:0000259" key="1">
    <source>
        <dbReference type="Pfam" id="PF20209"/>
    </source>
</evidence>
<name>A0A8X6VW27_TRICX</name>
<keyword evidence="3" id="KW-1185">Reference proteome</keyword>